<proteinExistence type="predicted"/>
<dbReference type="AlphaFoldDB" id="A0A1G9GPA0"/>
<dbReference type="EMBL" id="FNEE01000025">
    <property type="protein sequence ID" value="SDL02335.1"/>
    <property type="molecule type" value="Genomic_DNA"/>
</dbReference>
<dbReference type="RefSeq" id="WP_187331497.1">
    <property type="nucleotide sequence ID" value="NZ_FNEE01000025.1"/>
</dbReference>
<feature type="domain" description="DUF6894" evidence="1">
    <location>
        <begin position="8"/>
        <end position="72"/>
    </location>
</feature>
<reference evidence="3" key="1">
    <citation type="submission" date="2016-10" db="EMBL/GenBank/DDBJ databases">
        <authorList>
            <person name="Varghese N."/>
            <person name="Submissions S."/>
        </authorList>
    </citation>
    <scope>NUCLEOTIDE SEQUENCE [LARGE SCALE GENOMIC DNA]</scope>
    <source>
        <strain evidence="3">CGMCC 1.11022</strain>
    </source>
</reference>
<accession>A0A1G9GPA0</accession>
<keyword evidence="3" id="KW-1185">Reference proteome</keyword>
<protein>
    <recommendedName>
        <fullName evidence="1">DUF6894 domain-containing protein</fullName>
    </recommendedName>
</protein>
<dbReference type="InterPro" id="IPR054189">
    <property type="entry name" value="DUF6894"/>
</dbReference>
<gene>
    <name evidence="2" type="ORF">SAMN05428953_12537</name>
</gene>
<sequence length="111" mass="12270">MAALSLNYFDVRNNDRLFSDTEGTWLAGGMDSVRLEAFAALTDYAREVTPTVICRRLTVEARDEDSKPLLEAVMDVVIGVVCLRRPRTAKALKKRRAPARMPSGEPICGAD</sequence>
<evidence type="ECO:0000313" key="2">
    <source>
        <dbReference type="EMBL" id="SDL02335.1"/>
    </source>
</evidence>
<evidence type="ECO:0000259" key="1">
    <source>
        <dbReference type="Pfam" id="PF21834"/>
    </source>
</evidence>
<name>A0A1G9GPA0_9HYPH</name>
<organism evidence="2 3">
    <name type="scientific">Mesorhizobium muleiense</name>
    <dbReference type="NCBI Taxonomy" id="1004279"/>
    <lineage>
        <taxon>Bacteria</taxon>
        <taxon>Pseudomonadati</taxon>
        <taxon>Pseudomonadota</taxon>
        <taxon>Alphaproteobacteria</taxon>
        <taxon>Hyphomicrobiales</taxon>
        <taxon>Phyllobacteriaceae</taxon>
        <taxon>Mesorhizobium</taxon>
    </lineage>
</organism>
<dbReference type="Proteomes" id="UP000198894">
    <property type="component" value="Unassembled WGS sequence"/>
</dbReference>
<evidence type="ECO:0000313" key="3">
    <source>
        <dbReference type="Proteomes" id="UP000198894"/>
    </source>
</evidence>
<dbReference type="Pfam" id="PF21834">
    <property type="entry name" value="DUF6894"/>
    <property type="match status" value="1"/>
</dbReference>